<organism evidence="17 18">
    <name type="scientific">Candidatus Tenderia electrophaga</name>
    <dbReference type="NCBI Taxonomy" id="1748243"/>
    <lineage>
        <taxon>Bacteria</taxon>
        <taxon>Pseudomonadati</taxon>
        <taxon>Pseudomonadota</taxon>
        <taxon>Gammaproteobacteria</taxon>
        <taxon>Candidatus Tenderiales</taxon>
        <taxon>Candidatus Tenderiaceae</taxon>
        <taxon>Candidatus Tenderia</taxon>
    </lineage>
</organism>
<feature type="transmembrane region" description="Helical" evidence="14">
    <location>
        <begin position="68"/>
        <end position="88"/>
    </location>
</feature>
<evidence type="ECO:0000256" key="9">
    <source>
        <dbReference type="ARBA" id="ARBA00022989"/>
    </source>
</evidence>
<dbReference type="PIRSF" id="PIRSF003097">
    <property type="entry name" value="FtsX"/>
    <property type="match status" value="1"/>
</dbReference>
<evidence type="ECO:0000256" key="12">
    <source>
        <dbReference type="PIRNR" id="PIRNR003097"/>
    </source>
</evidence>
<keyword evidence="7 12" id="KW-0132">Cell division</keyword>
<keyword evidence="8 14" id="KW-0812">Transmembrane</keyword>
<evidence type="ECO:0000259" key="16">
    <source>
        <dbReference type="Pfam" id="PF18075"/>
    </source>
</evidence>
<evidence type="ECO:0000256" key="6">
    <source>
        <dbReference type="ARBA" id="ARBA00022519"/>
    </source>
</evidence>
<feature type="transmembrane region" description="Helical" evidence="14">
    <location>
        <begin position="213"/>
        <end position="234"/>
    </location>
</feature>
<dbReference type="AlphaFoldDB" id="A0A0S2T9D2"/>
<dbReference type="GO" id="GO:0032153">
    <property type="term" value="C:cell division site"/>
    <property type="evidence" value="ECO:0007669"/>
    <property type="project" value="TreeGrafter"/>
</dbReference>
<dbReference type="Pfam" id="PF18075">
    <property type="entry name" value="FtsX_ECD"/>
    <property type="match status" value="1"/>
</dbReference>
<dbReference type="EMBL" id="CP013099">
    <property type="protein sequence ID" value="ALP51751.1"/>
    <property type="molecule type" value="Genomic_DNA"/>
</dbReference>
<sequence>MARRRVNTGASRSAPKREAKPAPLKRGPAAKRSGRVGIGRRLRNYFGLHFHVLTTSLAQLGRSPGGNLMTALVIGIALALPATLHVFLDKIAGLGASWQESAQVSLFLKPDVSERRAAQLMQELGAWPEIGRLDYISPQQALSDFKQNSGLGDALALLDDNPLPGVVVVAPAMAHQAPAAAEALLARLSQLPEVELAQLDLEWVQRLHSLIGLAQRAVLLLGGLLALTVLFVIGNTIRLAIQSRYDEIEVVKLIGGSDAFVRRPFLYNGMWFGLFGSLLAWLFVNLLLFSLNGPVRQLARLYGSDFSLGLVDIRTTLLLLLLGPLLGLLGAWLATGRRLRAIEPA</sequence>
<dbReference type="GO" id="GO:0051301">
    <property type="term" value="P:cell division"/>
    <property type="evidence" value="ECO:0007669"/>
    <property type="project" value="UniProtKB-KW"/>
</dbReference>
<feature type="region of interest" description="Disordered" evidence="13">
    <location>
        <begin position="1"/>
        <end position="33"/>
    </location>
</feature>
<accession>A0A0S2T9D2</accession>
<evidence type="ECO:0000259" key="15">
    <source>
        <dbReference type="Pfam" id="PF02687"/>
    </source>
</evidence>
<feature type="domain" description="ABC3 transporter permease C-terminal" evidence="15">
    <location>
        <begin position="221"/>
        <end position="339"/>
    </location>
</feature>
<gene>
    <name evidence="17" type="ORF">Tel_00570</name>
</gene>
<keyword evidence="6 12" id="KW-0997">Cell inner membrane</keyword>
<dbReference type="InterPro" id="IPR004513">
    <property type="entry name" value="FtsX"/>
</dbReference>
<evidence type="ECO:0000256" key="5">
    <source>
        <dbReference type="ARBA" id="ARBA00022475"/>
    </source>
</evidence>
<keyword evidence="11 12" id="KW-0131">Cell cycle</keyword>
<evidence type="ECO:0000256" key="4">
    <source>
        <dbReference type="ARBA" id="ARBA00021907"/>
    </source>
</evidence>
<dbReference type="STRING" id="1748243.Tel_00570"/>
<feature type="transmembrane region" description="Helical" evidence="14">
    <location>
        <begin position="313"/>
        <end position="334"/>
    </location>
</feature>
<dbReference type="Pfam" id="PF02687">
    <property type="entry name" value="FtsX"/>
    <property type="match status" value="1"/>
</dbReference>
<feature type="domain" description="FtsX extracellular" evidence="16">
    <location>
        <begin position="103"/>
        <end position="194"/>
    </location>
</feature>
<dbReference type="GO" id="GO:0005886">
    <property type="term" value="C:plasma membrane"/>
    <property type="evidence" value="ECO:0007669"/>
    <property type="project" value="UniProtKB-SubCell"/>
</dbReference>
<evidence type="ECO:0000256" key="13">
    <source>
        <dbReference type="SAM" id="MobiDB-lite"/>
    </source>
</evidence>
<dbReference type="PANTHER" id="PTHR47755">
    <property type="entry name" value="CELL DIVISION PROTEIN FTSX"/>
    <property type="match status" value="1"/>
</dbReference>
<dbReference type="Proteomes" id="UP000055136">
    <property type="component" value="Chromosome"/>
</dbReference>
<dbReference type="InterPro" id="IPR047590">
    <property type="entry name" value="FtsX_proteobact-type"/>
</dbReference>
<evidence type="ECO:0000256" key="8">
    <source>
        <dbReference type="ARBA" id="ARBA00022692"/>
    </source>
</evidence>
<comment type="subcellular location">
    <subcellularLocation>
        <location evidence="1">Cell inner membrane</location>
        <topology evidence="1">Multi-pass membrane protein</topology>
    </subcellularLocation>
</comment>
<comment type="function">
    <text evidence="12">Part of the ABC transporter FtsEX involved in cellular division.</text>
</comment>
<evidence type="ECO:0000256" key="3">
    <source>
        <dbReference type="ARBA" id="ARBA00011160"/>
    </source>
</evidence>
<keyword evidence="9 14" id="KW-1133">Transmembrane helix</keyword>
<dbReference type="InterPro" id="IPR040690">
    <property type="entry name" value="FtsX_ECD"/>
</dbReference>
<reference evidence="17" key="1">
    <citation type="submission" date="2015-10" db="EMBL/GenBank/DDBJ databases">
        <title>Description of Candidatus Tenderia electrophaga gen. nov, sp. nov., an Uncultivated Electroautotroph from a Biocathode Enrichment.</title>
        <authorList>
            <person name="Eddie B.J."/>
            <person name="Malanoski A.P."/>
            <person name="Wang Z."/>
            <person name="Hall R.J."/>
            <person name="Oh S.D."/>
            <person name="Heiner C."/>
            <person name="Lin B."/>
            <person name="Strycharz-Glaven S.M."/>
        </authorList>
    </citation>
    <scope>NUCLEOTIDE SEQUENCE [LARGE SCALE GENOMIC DNA]</scope>
    <source>
        <strain evidence="17">NRL1</strain>
    </source>
</reference>
<comment type="similarity">
    <text evidence="2 12">Belongs to the ABC-4 integral membrane protein family. FtsX subfamily.</text>
</comment>
<dbReference type="NCBIfam" id="TIGR00439">
    <property type="entry name" value="FtsX_Gneg"/>
    <property type="match status" value="1"/>
</dbReference>
<proteinExistence type="inferred from homology"/>
<dbReference type="InterPro" id="IPR003838">
    <property type="entry name" value="ABC3_permease_C"/>
</dbReference>
<evidence type="ECO:0000256" key="2">
    <source>
        <dbReference type="ARBA" id="ARBA00007379"/>
    </source>
</evidence>
<protein>
    <recommendedName>
        <fullName evidence="4 12">Cell division protein FtsX</fullName>
    </recommendedName>
</protein>
<comment type="subunit">
    <text evidence="3">Forms a membrane-associated complex with FtsE.</text>
</comment>
<dbReference type="Gene3D" id="3.30.70.3040">
    <property type="match status" value="1"/>
</dbReference>
<evidence type="ECO:0000313" key="17">
    <source>
        <dbReference type="EMBL" id="ALP51751.1"/>
    </source>
</evidence>
<keyword evidence="5 12" id="KW-1003">Cell membrane</keyword>
<keyword evidence="18" id="KW-1185">Reference proteome</keyword>
<dbReference type="KEGG" id="tee:Tel_00570"/>
<evidence type="ECO:0000313" key="18">
    <source>
        <dbReference type="Proteomes" id="UP000055136"/>
    </source>
</evidence>
<evidence type="ECO:0000256" key="1">
    <source>
        <dbReference type="ARBA" id="ARBA00004429"/>
    </source>
</evidence>
<name>A0A0S2T9D2_9GAMM</name>
<keyword evidence="10 12" id="KW-0472">Membrane</keyword>
<feature type="transmembrane region" description="Helical" evidence="14">
    <location>
        <begin position="271"/>
        <end position="293"/>
    </location>
</feature>
<evidence type="ECO:0000256" key="11">
    <source>
        <dbReference type="ARBA" id="ARBA00023306"/>
    </source>
</evidence>
<evidence type="ECO:0000256" key="14">
    <source>
        <dbReference type="SAM" id="Phobius"/>
    </source>
</evidence>
<evidence type="ECO:0000256" key="10">
    <source>
        <dbReference type="ARBA" id="ARBA00023136"/>
    </source>
</evidence>
<evidence type="ECO:0000256" key="7">
    <source>
        <dbReference type="ARBA" id="ARBA00022618"/>
    </source>
</evidence>
<dbReference type="PANTHER" id="PTHR47755:SF1">
    <property type="entry name" value="CELL DIVISION PROTEIN FTSX"/>
    <property type="match status" value="1"/>
</dbReference>